<dbReference type="AlphaFoldDB" id="H6QDW0"/>
<name>H6QDW0_PYROT</name>
<dbReference type="STRING" id="698757.Pogu_2703"/>
<feature type="region of interest" description="Disordered" evidence="1">
    <location>
        <begin position="149"/>
        <end position="172"/>
    </location>
</feature>
<organism evidence="2 3">
    <name type="scientific">Pyrobaculum oguniense (strain DSM 13380 / JCM 10595 / TE7)</name>
    <dbReference type="NCBI Taxonomy" id="698757"/>
    <lineage>
        <taxon>Archaea</taxon>
        <taxon>Thermoproteota</taxon>
        <taxon>Thermoprotei</taxon>
        <taxon>Thermoproteales</taxon>
        <taxon>Thermoproteaceae</taxon>
        <taxon>Pyrobaculum</taxon>
    </lineage>
</organism>
<reference evidence="2 3" key="1">
    <citation type="journal article" date="2012" name="Stand. Genomic Sci.">
        <title>Complete genome sequence of Pyrobaculum oguniense.</title>
        <authorList>
            <person name="Bernick D.L."/>
            <person name="Karplus K."/>
            <person name="Lui L.M."/>
            <person name="Coker J.K."/>
            <person name="Murphy J.N."/>
            <person name="Chan P.P."/>
            <person name="Cozen A.E."/>
            <person name="Lowe T.M."/>
        </authorList>
    </citation>
    <scope>NUCLEOTIDE SEQUENCE [LARGE SCALE GENOMIC DNA]</scope>
    <source>
        <strain evidence="2 3">TE7</strain>
    </source>
</reference>
<dbReference type="EMBL" id="CP003316">
    <property type="protein sequence ID" value="AFA40730.1"/>
    <property type="molecule type" value="Genomic_DNA"/>
</dbReference>
<evidence type="ECO:0000313" key="3">
    <source>
        <dbReference type="Proteomes" id="UP000009062"/>
    </source>
</evidence>
<evidence type="ECO:0000256" key="1">
    <source>
        <dbReference type="SAM" id="MobiDB-lite"/>
    </source>
</evidence>
<evidence type="ECO:0000313" key="2">
    <source>
        <dbReference type="EMBL" id="AFA40730.1"/>
    </source>
</evidence>
<keyword evidence="3" id="KW-1185">Reference proteome</keyword>
<dbReference type="KEGG" id="pog:Pogu_2703"/>
<accession>H6QDW0</accession>
<dbReference type="HOGENOM" id="CLU_376263_0_0_2"/>
<proteinExistence type="predicted"/>
<dbReference type="Proteomes" id="UP000009062">
    <property type="component" value="Chromosome"/>
</dbReference>
<dbReference type="eggNOG" id="arCOG07691">
    <property type="taxonomic scope" value="Archaea"/>
</dbReference>
<feature type="compositionally biased region" description="Basic and acidic residues" evidence="1">
    <location>
        <begin position="155"/>
        <end position="171"/>
    </location>
</feature>
<protein>
    <submittedName>
        <fullName evidence="2">Uncharacterized protein</fullName>
    </submittedName>
</protein>
<sequence length="734" mass="79836">MRSGLMALAVLLAVLAVAAPPDAAMENRPIIPHAYVCLNASEVGNVYNAAFSVYVDGEGFRPAAVYVEGEVVPAVYPNITDVFYTVVAPRKPAKICLDMPTSRKALDAVAREAEEKARARGVLLAIPTPRGVGYLLAENRTGDVPPIVKWPSDTPAERPKAKKDITPRQKPEVATSAATGEVVGYVKSVLFNFTRHGSGCVYPSSGREVVLPNGTLWVELVLTNATSRGTYSVYINLYDEAGNLIYFDTGASVTVDKKAPAYLARHVDVPASGQNKVIRVSVRICGGPTDKILDGYLLFRVRASDYYASYVRYPIQPGAIIVVKNALTQPSLNDVFSNGTYVIFATMEIPPGHWAGTGSLAADLTIKLCTASSSSPPPSYFGPLNLYYGPHWIGSASAAAQSCGWQNIGGYSLYCCTYRINSWSWINAPDSVAVQYGLRNPAGYPLIIGPIPTSSGIIYADVAINTLSYRGLRRPDIAPPDSQVFAYYAHNFVDIVLEYWNVRGTSGVATRIDIRTQYAGDTRSIPYIPIVISPHVLGNVKYSVPDRLDVIIYSPYQIFDSQPRGATKTLIPSTTLRDAIDVVSPVLDFLGILGRALQYVNEPRVKTTGQALTIISTVGRYIVESAVSTYYTSLAGSYSFTVIANIGLAEKQTQHALRVYSIINTAVSTEIQIASIIVWEGSSARTYRLDVTSPMPTRITAATQPVYAFRNFFCLFNEPVEGKFKWTCNYGGFR</sequence>
<gene>
    <name evidence="2" type="ordered locus">Pogu_2703</name>
</gene>